<dbReference type="GeneID" id="106064261"/>
<keyword evidence="3" id="KW-0378">Hydrolase</keyword>
<dbReference type="PROSITE" id="PS50215">
    <property type="entry name" value="ADAM_MEPRO"/>
    <property type="match status" value="1"/>
</dbReference>
<evidence type="ECO:0000313" key="10">
    <source>
        <dbReference type="Proteomes" id="UP001165740"/>
    </source>
</evidence>
<keyword evidence="7" id="KW-0325">Glycoprotein</keyword>
<evidence type="ECO:0000259" key="9">
    <source>
        <dbReference type="PROSITE" id="PS50215"/>
    </source>
</evidence>
<evidence type="ECO:0000256" key="7">
    <source>
        <dbReference type="ARBA" id="ARBA00023180"/>
    </source>
</evidence>
<dbReference type="GO" id="GO:0006509">
    <property type="term" value="P:membrane protein ectodomain proteolysis"/>
    <property type="evidence" value="ECO:0007669"/>
    <property type="project" value="TreeGrafter"/>
</dbReference>
<dbReference type="Pfam" id="PF17771">
    <property type="entry name" value="ADAMTS_CR_2"/>
    <property type="match status" value="1"/>
</dbReference>
<dbReference type="OrthoDB" id="6074341at2759"/>
<dbReference type="InterPro" id="IPR001590">
    <property type="entry name" value="Peptidase_M12B"/>
</dbReference>
<evidence type="ECO:0000256" key="8">
    <source>
        <dbReference type="PROSITE-ProRule" id="PRU00276"/>
    </source>
</evidence>
<feature type="binding site" evidence="8">
    <location>
        <position position="360"/>
    </location>
    <ligand>
        <name>Zn(2+)</name>
        <dbReference type="ChEBI" id="CHEBI:29105"/>
        <note>catalytic</note>
    </ligand>
</feature>
<dbReference type="InterPro" id="IPR041645">
    <property type="entry name" value="ADAMTS_CR_2"/>
</dbReference>
<keyword evidence="6" id="KW-1015">Disulfide bond</keyword>
<dbReference type="PANTHER" id="PTHR11905:SF249">
    <property type="entry name" value="SOL NARAE, ISOFORM C"/>
    <property type="match status" value="1"/>
</dbReference>
<accession>A0A9W2YIJ8</accession>
<feature type="binding site" evidence="8">
    <location>
        <position position="364"/>
    </location>
    <ligand>
        <name>Zn(2+)</name>
        <dbReference type="ChEBI" id="CHEBI:29105"/>
        <note>catalytic</note>
    </ligand>
</feature>
<dbReference type="PANTHER" id="PTHR11905">
    <property type="entry name" value="ADAM A DISINTEGRIN AND METALLOPROTEASE DOMAIN"/>
    <property type="match status" value="1"/>
</dbReference>
<gene>
    <name evidence="11" type="primary">LOC106064261</name>
</gene>
<organism evidence="10 11">
    <name type="scientific">Biomphalaria glabrata</name>
    <name type="common">Bloodfluke planorb</name>
    <name type="synonym">Freshwater snail</name>
    <dbReference type="NCBI Taxonomy" id="6526"/>
    <lineage>
        <taxon>Eukaryota</taxon>
        <taxon>Metazoa</taxon>
        <taxon>Spiralia</taxon>
        <taxon>Lophotrochozoa</taxon>
        <taxon>Mollusca</taxon>
        <taxon>Gastropoda</taxon>
        <taxon>Heterobranchia</taxon>
        <taxon>Euthyneura</taxon>
        <taxon>Panpulmonata</taxon>
        <taxon>Hygrophila</taxon>
        <taxon>Lymnaeoidea</taxon>
        <taxon>Planorbidae</taxon>
        <taxon>Biomphalaria</taxon>
    </lineage>
</organism>
<feature type="binding site" evidence="8">
    <location>
        <position position="370"/>
    </location>
    <ligand>
        <name>Zn(2+)</name>
        <dbReference type="ChEBI" id="CHEBI:29105"/>
        <note>catalytic</note>
    </ligand>
</feature>
<feature type="domain" description="Peptidase M12B" evidence="9">
    <location>
        <begin position="200"/>
        <end position="417"/>
    </location>
</feature>
<proteinExistence type="predicted"/>
<evidence type="ECO:0000256" key="4">
    <source>
        <dbReference type="ARBA" id="ARBA00022833"/>
    </source>
</evidence>
<protein>
    <submittedName>
        <fullName evidence="11">A disintegrin and metalloproteinase with thrombospondin motifs 6-like</fullName>
    </submittedName>
</protein>
<dbReference type="GO" id="GO:0004222">
    <property type="term" value="F:metalloendopeptidase activity"/>
    <property type="evidence" value="ECO:0007669"/>
    <property type="project" value="InterPro"/>
</dbReference>
<evidence type="ECO:0000256" key="5">
    <source>
        <dbReference type="ARBA" id="ARBA00023049"/>
    </source>
</evidence>
<dbReference type="OMA" id="ATINHEY"/>
<evidence type="ECO:0000256" key="6">
    <source>
        <dbReference type="ARBA" id="ARBA00023157"/>
    </source>
</evidence>
<evidence type="ECO:0000256" key="1">
    <source>
        <dbReference type="ARBA" id="ARBA00022670"/>
    </source>
</evidence>
<dbReference type="SUPFAM" id="SSF55486">
    <property type="entry name" value="Metalloproteases ('zincins'), catalytic domain"/>
    <property type="match status" value="1"/>
</dbReference>
<dbReference type="Gene3D" id="3.40.390.10">
    <property type="entry name" value="Collagenase (Catalytic Domain)"/>
    <property type="match status" value="1"/>
</dbReference>
<keyword evidence="2 8" id="KW-0479">Metal-binding</keyword>
<comment type="caution">
    <text evidence="8">Lacks conserved residue(s) required for the propagation of feature annotation.</text>
</comment>
<evidence type="ECO:0000313" key="11">
    <source>
        <dbReference type="RefSeq" id="XP_055862525.1"/>
    </source>
</evidence>
<keyword evidence="1" id="KW-0645">Protease</keyword>
<dbReference type="Pfam" id="PF13688">
    <property type="entry name" value="Reprolysin_5"/>
    <property type="match status" value="1"/>
</dbReference>
<dbReference type="Proteomes" id="UP001165740">
    <property type="component" value="Chromosome 12"/>
</dbReference>
<keyword evidence="4 8" id="KW-0862">Zinc</keyword>
<evidence type="ECO:0000256" key="2">
    <source>
        <dbReference type="ARBA" id="ARBA00022723"/>
    </source>
</evidence>
<name>A0A9W2YIJ8_BIOGL</name>
<keyword evidence="5" id="KW-0482">Metalloprotease</keyword>
<dbReference type="AlphaFoldDB" id="A0A9W2YIJ8"/>
<keyword evidence="10" id="KW-1185">Reference proteome</keyword>
<evidence type="ECO:0000256" key="3">
    <source>
        <dbReference type="ARBA" id="ARBA00022801"/>
    </source>
</evidence>
<reference evidence="11" key="1">
    <citation type="submission" date="2025-08" db="UniProtKB">
        <authorList>
            <consortium name="RefSeq"/>
        </authorList>
    </citation>
    <scope>IDENTIFICATION</scope>
</reference>
<dbReference type="InterPro" id="IPR024079">
    <property type="entry name" value="MetalloPept_cat_dom_sf"/>
</dbReference>
<dbReference type="Gene3D" id="3.40.1620.60">
    <property type="match status" value="1"/>
</dbReference>
<sequence>MVFNSGFFRICRFTAYVLMLTLFVDTLTGISVTLDVSSEDFNDLPESLTVTIEVTQNVPVRLQLQRISDINSNLPIYLVSKDSNGNIQKLRQEPSDLKTVGYYQDVNMQANIKITLTEGDKKQATLEGEFRYQGKVYSIKPSSRAKRDTGDTVYDVHEKQTQRHFGHKDYIPLADKSSKSIKRSTSYNTRRHERATTPTYYIDVVAAVDKTMYDIFLTRAGNQQAASTDIREYFSFLFNGVDLSYRSITWTSYRINVRLIKIVVFSKTDVYRVIFDAKKEAFIESNLSLDSFSQLVNSATGVDLFAPYDHVMLFVGKSMILDDGELLGLAYMSQVCRNDGKSSSIVYDAGTYSSILTAAHELGHSLSAEHDGDGNSCRFEDRYIMAATDSDSTQGTELHPWIFSNCSVANFTNLFQQLLQTSRGQMCLNTKLSADESYDVKSYLGQRYPPDQQCQRRLNKTDVVFYRNLHDTDLCLNLYCSFADYTSYYTQSEPAYYGTSCASGKVCKQGECVTDPAAPTGDDYCMFGENFSGCASLVKSFTGNCYNATYRHVCCQTCQSAYQTVEGCEFGDKRDNCTLSDCNRSDPKFAEECCGTCHYGATFTTTASPTKTTTAGCSGDTSQNCTDSVCTSTNSTAVMECCATCGLVTLTPTTKAPTCQDDPLFKSQNGNCLTSVWLSASACYNQTVQRSCCASCASADVGTTGCVYGDKKIGCDEQSCKTSKSDCCETCEGLNKVSHLHGNVFILTVIFTSYLLSI</sequence>
<dbReference type="GO" id="GO:0046872">
    <property type="term" value="F:metal ion binding"/>
    <property type="evidence" value="ECO:0007669"/>
    <property type="project" value="UniProtKB-KW"/>
</dbReference>
<feature type="active site" evidence="8">
    <location>
        <position position="361"/>
    </location>
</feature>
<dbReference type="RefSeq" id="XP_055862525.1">
    <property type="nucleotide sequence ID" value="XM_056006550.1"/>
</dbReference>